<evidence type="ECO:0000256" key="5">
    <source>
        <dbReference type="HAMAP-Rule" id="MF_00844"/>
    </source>
</evidence>
<comment type="subunit">
    <text evidence="5">Associates with stalled 50S ribosomal subunits. Binds to RqcP.</text>
</comment>
<evidence type="ECO:0000313" key="7">
    <source>
        <dbReference type="EMBL" id="AJG98416.1"/>
    </source>
</evidence>
<dbReference type="STRING" id="1520.LF65_01815"/>
<keyword evidence="1 5" id="KW-0820">tRNA-binding</keyword>
<dbReference type="GO" id="GO:1990112">
    <property type="term" value="C:RQC complex"/>
    <property type="evidence" value="ECO:0007669"/>
    <property type="project" value="TreeGrafter"/>
</dbReference>
<dbReference type="RefSeq" id="WP_017208880.1">
    <property type="nucleotide sequence ID" value="NZ_CP010086.2"/>
</dbReference>
<evidence type="ECO:0000256" key="2">
    <source>
        <dbReference type="ARBA" id="ARBA00022730"/>
    </source>
</evidence>
<name>A0A0B5QJL2_CLOBE</name>
<dbReference type="Gene3D" id="2.30.310.10">
    <property type="entry name" value="ibrinogen binding protein from staphylococcus aureus domain"/>
    <property type="match status" value="1"/>
</dbReference>
<gene>
    <name evidence="5" type="primary">rqcH</name>
    <name evidence="7" type="ORF">LF65_01815</name>
</gene>
<reference evidence="8" key="1">
    <citation type="submission" date="2014-12" db="EMBL/GenBank/DDBJ databases">
        <title>Genome sequence of Clostridium beijerinckii strain 59B.</title>
        <authorList>
            <person name="Little G.T."/>
            <person name="Minton N.P."/>
        </authorList>
    </citation>
    <scope>NUCLEOTIDE SEQUENCE [LARGE SCALE GENOMIC DNA]</scope>
    <source>
        <strain evidence="8">59B</strain>
    </source>
</reference>
<dbReference type="Pfam" id="PF05833">
    <property type="entry name" value="NFACT_N"/>
    <property type="match status" value="1"/>
</dbReference>
<evidence type="ECO:0000313" key="8">
    <source>
        <dbReference type="Proteomes" id="UP000031866"/>
    </source>
</evidence>
<dbReference type="InterPro" id="IPR051608">
    <property type="entry name" value="RQC_Subunit_NEMF"/>
</dbReference>
<keyword evidence="2 5" id="KW-0699">rRNA-binding</keyword>
<keyword evidence="3 5" id="KW-0694">RNA-binding</keyword>
<dbReference type="GO" id="GO:0043023">
    <property type="term" value="F:ribosomal large subunit binding"/>
    <property type="evidence" value="ECO:0007669"/>
    <property type="project" value="UniProtKB-UniRule"/>
</dbReference>
<sequence>MALDGIYLYSLVNNLEKSILNSKIDKINQPEKDEIILTLRKDRQNIKLLISASPRFARIHLTNSTKENPIKAPMYLMVLRKYILGGRITNVTQKDNDRILIIEIENRDELGFDSLYSLIVEIMGRHSNITLVRNRDNKVMESIKHITADINSYRVLYPGVNFIYPPSSTKLNPFSITLEELSSFTNKNSIVFDNKFYFNCFTGISNLLSNDLYYNITNHNNSPTISEIYENFNKFIYDLNQNISYNMYTNKLGIVKDFYSLKLNSLNEDYLSISYDDPNVLMDAFYEKKDKQDRLQNKSTDLQKLIHTNIDRCNKKLKILNETLSECDEKESFRIKGDLLTSYIYSIKKGDSECTLLNFYNENQEEYITISLNKTKTPAENIQYYYKKYNKLKTSEEYAKVQLKKNDEEMKYLNSVLTNILNAESYNEIDEIKNELIETGYIRFRKNNKNSKKVKTSKPNHFVSSDGIDIYVGKNNLQNDYLSLKFANKNYLWLHAKDIPGSHVIVCSFDVPDKTLEEAAIIAGYYSKGKDSLKLPIDYTKVKELKKPNGAKPGMVIYHTNKTLIVNPADFNKIFNS</sequence>
<protein>
    <recommendedName>
        <fullName evidence="5">Rqc2 homolog RqcH</fullName>
        <shortName evidence="5">RqcH</shortName>
    </recommendedName>
</protein>
<dbReference type="GO" id="GO:0019843">
    <property type="term" value="F:rRNA binding"/>
    <property type="evidence" value="ECO:0007669"/>
    <property type="project" value="UniProtKB-UniRule"/>
</dbReference>
<dbReference type="KEGG" id="cbei:LF65_01815"/>
<dbReference type="EMBL" id="CP010086">
    <property type="protein sequence ID" value="AJG98416.1"/>
    <property type="molecule type" value="Genomic_DNA"/>
</dbReference>
<dbReference type="GO" id="GO:0000049">
    <property type="term" value="F:tRNA binding"/>
    <property type="evidence" value="ECO:0007669"/>
    <property type="project" value="UniProtKB-UniRule"/>
</dbReference>
<dbReference type="InterPro" id="IPR008532">
    <property type="entry name" value="NFACT_RNA-bd"/>
</dbReference>
<dbReference type="OrthoDB" id="9766163at2"/>
<keyword evidence="4 5" id="KW-0648">Protein biosynthesis</keyword>
<dbReference type="AlphaFoldDB" id="A0A0B5QJL2"/>
<accession>A0A0B5QJL2</accession>
<evidence type="ECO:0000256" key="1">
    <source>
        <dbReference type="ARBA" id="ARBA00022555"/>
    </source>
</evidence>
<dbReference type="Pfam" id="PF05670">
    <property type="entry name" value="NFACT-R_1"/>
    <property type="match status" value="1"/>
</dbReference>
<dbReference type="FunFam" id="2.30.310.10:FF:000004">
    <property type="entry name" value="Fibronectin-binding protein A"/>
    <property type="match status" value="1"/>
</dbReference>
<dbReference type="GO" id="GO:0072344">
    <property type="term" value="P:rescue of stalled ribosome"/>
    <property type="evidence" value="ECO:0007669"/>
    <property type="project" value="UniProtKB-UniRule"/>
</dbReference>
<dbReference type="InterPro" id="IPR043682">
    <property type="entry name" value="RqcH_bacterial"/>
</dbReference>
<dbReference type="PANTHER" id="PTHR15239">
    <property type="entry name" value="NUCLEAR EXPORT MEDIATOR FACTOR NEMF"/>
    <property type="match status" value="1"/>
</dbReference>
<proteinExistence type="inferred from homology"/>
<comment type="similarity">
    <text evidence="5">Belongs to the NEMF family.</text>
</comment>
<dbReference type="PANTHER" id="PTHR15239:SF6">
    <property type="entry name" value="RIBOSOME QUALITY CONTROL COMPLEX SUBUNIT NEMF"/>
    <property type="match status" value="1"/>
</dbReference>
<comment type="function">
    <text evidence="5">Key component of the ribosome quality control system (RQC), a ribosome-associated complex that mediates the extraction of incompletely synthesized nascent chains from stalled ribosomes and their subsequent degradation. RqcH recruits Ala-charged tRNA, and with RqcP directs the elongation of stalled nascent chains on 50S ribosomal subunits, leading to non-templated C-terminal alanine extensions (Ala tail). The Ala tail promotes nascent chain degradation. May add between 1 and at least 8 Ala residues. Binds to stalled 50S ribosomal subunits.</text>
</comment>
<feature type="domain" description="NFACT RNA-binding" evidence="6">
    <location>
        <begin position="459"/>
        <end position="556"/>
    </location>
</feature>
<dbReference type="Proteomes" id="UP000031866">
    <property type="component" value="Chromosome"/>
</dbReference>
<dbReference type="HAMAP" id="MF_00844_B">
    <property type="entry name" value="RqcH_B"/>
    <property type="match status" value="1"/>
</dbReference>
<evidence type="ECO:0000259" key="6">
    <source>
        <dbReference type="Pfam" id="PF05670"/>
    </source>
</evidence>
<evidence type="ECO:0000256" key="4">
    <source>
        <dbReference type="ARBA" id="ARBA00022917"/>
    </source>
</evidence>
<evidence type="ECO:0000256" key="3">
    <source>
        <dbReference type="ARBA" id="ARBA00022884"/>
    </source>
</evidence>
<organism evidence="7 8">
    <name type="scientific">Clostridium beijerinckii</name>
    <name type="common">Clostridium MP</name>
    <dbReference type="NCBI Taxonomy" id="1520"/>
    <lineage>
        <taxon>Bacteria</taxon>
        <taxon>Bacillati</taxon>
        <taxon>Bacillota</taxon>
        <taxon>Clostridia</taxon>
        <taxon>Eubacteriales</taxon>
        <taxon>Clostridiaceae</taxon>
        <taxon>Clostridium</taxon>
    </lineage>
</organism>